<dbReference type="KEGG" id="wvi:Weevi_0984"/>
<reference evidence="7 8" key="1">
    <citation type="journal article" date="2011" name="Stand. Genomic Sci.">
        <title>Complete genome sequence of Weeksella virosa type strain (9751).</title>
        <authorList>
            <person name="Lang E."/>
            <person name="Teshima H."/>
            <person name="Lucas S."/>
            <person name="Lapidus A."/>
            <person name="Hammon N."/>
            <person name="Deshpande S."/>
            <person name="Nolan M."/>
            <person name="Cheng J.F."/>
            <person name="Pitluck S."/>
            <person name="Liolios K."/>
            <person name="Pagani I."/>
            <person name="Mikhailova N."/>
            <person name="Ivanova N."/>
            <person name="Mavromatis K."/>
            <person name="Pati A."/>
            <person name="Tapia R."/>
            <person name="Han C."/>
            <person name="Goodwin L."/>
            <person name="Chen A."/>
            <person name="Palaniappan K."/>
            <person name="Land M."/>
            <person name="Hauser L."/>
            <person name="Chang Y.J."/>
            <person name="Jeffries C.D."/>
            <person name="Brambilla E.M."/>
            <person name="Kopitz M."/>
            <person name="Rohde M."/>
            <person name="Goker M."/>
            <person name="Tindall B.J."/>
            <person name="Detter J.C."/>
            <person name="Woyke T."/>
            <person name="Bristow J."/>
            <person name="Eisen J.A."/>
            <person name="Markowitz V."/>
            <person name="Hugenholtz P."/>
            <person name="Klenk H.P."/>
            <person name="Kyrpides N.C."/>
        </authorList>
    </citation>
    <scope>NUCLEOTIDE SEQUENCE [LARGE SCALE GENOMIC DNA]</scope>
    <source>
        <strain evidence="8">ATCC 43766 / DSM 16922 / JCM 21250 / NBRC 16016 / NCTC 11634 / CL345/78</strain>
    </source>
</reference>
<accession>F0P1Y3</accession>
<gene>
    <name evidence="7" type="ordered locus">Weevi_0984</name>
</gene>
<feature type="transmembrane region" description="Helical" evidence="6">
    <location>
        <begin position="308"/>
        <end position="329"/>
    </location>
</feature>
<sequence length="335" mass="38413">MNAKIKQSIFLIFATALAGFFIYITAQKIDFDHVKVILKKTNYFWIFLSMFLSIVSYWIRAKRWNLLLNPIGLYPKTINNFWSIAFGYFMNLTIPRSGEVARATSLYKTENVPIDKTFGTIVLERVIDLVCLLTVIGLSFIFNYEILQKFLEFGNRESSEHPAEKSSSNLIYIAYAVLLGAIILGLFWRRLKRTKLFDKIKNFLFGILEGLKSISKLKKRREFIVWSILLWVCYFLMTYVVFFAFPDTQSLGLREGLFLLVAGSFGMILPVAGGLGYPYIMSIAFAAMYTINQSDAENGRQIGDYFGLILYLAQIISMISFGLIAMFFISKNKTS</sequence>
<comment type="subcellular location">
    <subcellularLocation>
        <location evidence="1">Cell membrane</location>
        <topology evidence="1">Multi-pass membrane protein</topology>
    </subcellularLocation>
</comment>
<dbReference type="AlphaFoldDB" id="F0P1Y3"/>
<dbReference type="GO" id="GO:0005886">
    <property type="term" value="C:plasma membrane"/>
    <property type="evidence" value="ECO:0007669"/>
    <property type="project" value="UniProtKB-SubCell"/>
</dbReference>
<protein>
    <submittedName>
        <fullName evidence="7">Integral membrane protein</fullName>
    </submittedName>
</protein>
<organism evidence="7 8">
    <name type="scientific">Weeksella virosa (strain ATCC 43766 / DSM 16922 / JCM 21250 / CCUG 30538 / CDC 9751 / IAM 14551 / NBRC 16016 / NCTC 11634 / CL345/78)</name>
    <dbReference type="NCBI Taxonomy" id="865938"/>
    <lineage>
        <taxon>Bacteria</taxon>
        <taxon>Pseudomonadati</taxon>
        <taxon>Bacteroidota</taxon>
        <taxon>Flavobacteriia</taxon>
        <taxon>Flavobacteriales</taxon>
        <taxon>Weeksellaceae</taxon>
        <taxon>Weeksella</taxon>
    </lineage>
</organism>
<evidence type="ECO:0000256" key="1">
    <source>
        <dbReference type="ARBA" id="ARBA00004651"/>
    </source>
</evidence>
<proteinExistence type="predicted"/>
<evidence type="ECO:0000256" key="6">
    <source>
        <dbReference type="SAM" id="Phobius"/>
    </source>
</evidence>
<keyword evidence="8" id="KW-1185">Reference proteome</keyword>
<dbReference type="PANTHER" id="PTHR39087:SF2">
    <property type="entry name" value="UPF0104 MEMBRANE PROTEIN MJ1595"/>
    <property type="match status" value="1"/>
</dbReference>
<feature type="transmembrane region" description="Helical" evidence="6">
    <location>
        <begin position="126"/>
        <end position="147"/>
    </location>
</feature>
<keyword evidence="4 6" id="KW-1133">Transmembrane helix</keyword>
<dbReference type="NCBIfam" id="TIGR00374">
    <property type="entry name" value="flippase-like domain"/>
    <property type="match status" value="1"/>
</dbReference>
<dbReference type="InterPro" id="IPR022791">
    <property type="entry name" value="L-PG_synthase/AglD"/>
</dbReference>
<evidence type="ECO:0000256" key="2">
    <source>
        <dbReference type="ARBA" id="ARBA00022475"/>
    </source>
</evidence>
<dbReference type="HOGENOM" id="CLU_048072_0_0_10"/>
<keyword evidence="2" id="KW-1003">Cell membrane</keyword>
<feature type="transmembrane region" description="Helical" evidence="6">
    <location>
        <begin position="167"/>
        <end position="188"/>
    </location>
</feature>
<evidence type="ECO:0000256" key="4">
    <source>
        <dbReference type="ARBA" id="ARBA00022989"/>
    </source>
</evidence>
<dbReference type="Proteomes" id="UP000008641">
    <property type="component" value="Chromosome"/>
</dbReference>
<feature type="transmembrane region" description="Helical" evidence="6">
    <location>
        <begin position="42"/>
        <end position="59"/>
    </location>
</feature>
<feature type="transmembrane region" description="Helical" evidence="6">
    <location>
        <begin position="223"/>
        <end position="245"/>
    </location>
</feature>
<keyword evidence="5 6" id="KW-0472">Membrane</keyword>
<dbReference type="Pfam" id="PF03706">
    <property type="entry name" value="LPG_synthase_TM"/>
    <property type="match status" value="1"/>
</dbReference>
<dbReference type="OrthoDB" id="9812094at2"/>
<dbReference type="EMBL" id="CP002455">
    <property type="protein sequence ID" value="ADX67693.1"/>
    <property type="molecule type" value="Genomic_DNA"/>
</dbReference>
<dbReference type="STRING" id="865938.Weevi_0984"/>
<feature type="transmembrane region" description="Helical" evidence="6">
    <location>
        <begin position="257"/>
        <end position="287"/>
    </location>
</feature>
<name>F0P1Y3_WEEVC</name>
<reference evidence="8" key="2">
    <citation type="journal article" date="2011" name="Stand. Genomic Sci.">
        <title>Complete genome sequence of Weeksella virosa type strain (9751T).</title>
        <authorList>
            <person name="Lang E."/>
            <person name="Teshima H."/>
            <person name="Lucas S."/>
            <person name="Lapidus A."/>
            <person name="Hammon N."/>
            <person name="Deshpande S."/>
            <person name="Nolan M."/>
            <person name="Cheng J."/>
            <person name="Pitluck S."/>
            <person name="Liolios K."/>
            <person name="Pagani I."/>
            <person name="Mikhailova N."/>
            <person name="Ivanova N."/>
            <person name="Mavromatis K."/>
            <person name="Pati A."/>
            <person name="Tapia R."/>
            <person name="Han C."/>
            <person name="Goodwin L."/>
            <person name="Chen A."/>
            <person name="Palaniappan K."/>
            <person name="Land M."/>
            <person name="Hauser L."/>
            <person name="Chang Y."/>
            <person name="Jeffries C."/>
            <person name="Brambilla E."/>
            <person name="Kopitz M."/>
            <person name="Rohde M."/>
            <person name="Goker M."/>
            <person name="Tindall B."/>
            <person name="Detter J."/>
            <person name="Woyke T."/>
            <person name="Bristow J."/>
            <person name="Eisen J."/>
            <person name="Markowitz V."/>
            <person name="Hugenholtz P."/>
            <person name="Klenk H."/>
            <person name="Kyrpides N."/>
        </authorList>
    </citation>
    <scope>NUCLEOTIDE SEQUENCE [LARGE SCALE GENOMIC DNA]</scope>
    <source>
        <strain evidence="8">ATCC 43766 / DSM 16922 / JCM 21250 / NBRC 16016 / NCTC 11634 / CL345/78</strain>
    </source>
</reference>
<evidence type="ECO:0000313" key="7">
    <source>
        <dbReference type="EMBL" id="ADX67693.1"/>
    </source>
</evidence>
<dbReference type="RefSeq" id="WP_013598083.1">
    <property type="nucleotide sequence ID" value="NC_015144.1"/>
</dbReference>
<dbReference type="PANTHER" id="PTHR39087">
    <property type="entry name" value="UPF0104 MEMBRANE PROTEIN MJ1595"/>
    <property type="match status" value="1"/>
</dbReference>
<dbReference type="eggNOG" id="COG0392">
    <property type="taxonomic scope" value="Bacteria"/>
</dbReference>
<evidence type="ECO:0000313" key="8">
    <source>
        <dbReference type="Proteomes" id="UP000008641"/>
    </source>
</evidence>
<evidence type="ECO:0000256" key="3">
    <source>
        <dbReference type="ARBA" id="ARBA00022692"/>
    </source>
</evidence>
<keyword evidence="3 6" id="KW-0812">Transmembrane</keyword>
<evidence type="ECO:0000256" key="5">
    <source>
        <dbReference type="ARBA" id="ARBA00023136"/>
    </source>
</evidence>